<dbReference type="OrthoDB" id="360187at2"/>
<dbReference type="EMBL" id="QXGL01000003">
    <property type="protein sequence ID" value="RSX53221.1"/>
    <property type="molecule type" value="Genomic_DNA"/>
</dbReference>
<dbReference type="Gene3D" id="1.10.3210.10">
    <property type="entry name" value="Hypothetical protein af1432"/>
    <property type="match status" value="1"/>
</dbReference>
<dbReference type="GO" id="GO:0016787">
    <property type="term" value="F:hydrolase activity"/>
    <property type="evidence" value="ECO:0007669"/>
    <property type="project" value="UniProtKB-KW"/>
</dbReference>
<protein>
    <submittedName>
        <fullName evidence="2">Phosphohydrolase</fullName>
    </submittedName>
</protein>
<dbReference type="SUPFAM" id="SSF109604">
    <property type="entry name" value="HD-domain/PDEase-like"/>
    <property type="match status" value="1"/>
</dbReference>
<feature type="domain" description="HD/PDEase" evidence="1">
    <location>
        <begin position="34"/>
        <end position="156"/>
    </location>
</feature>
<evidence type="ECO:0000313" key="3">
    <source>
        <dbReference type="Proteomes" id="UP000287533"/>
    </source>
</evidence>
<evidence type="ECO:0000259" key="1">
    <source>
        <dbReference type="SMART" id="SM00471"/>
    </source>
</evidence>
<evidence type="ECO:0000313" key="2">
    <source>
        <dbReference type="EMBL" id="RSX53221.1"/>
    </source>
</evidence>
<keyword evidence="3" id="KW-1185">Reference proteome</keyword>
<keyword evidence="2" id="KW-0378">Hydrolase</keyword>
<dbReference type="Pfam" id="PF01966">
    <property type="entry name" value="HD"/>
    <property type="match status" value="1"/>
</dbReference>
<gene>
    <name evidence="2" type="ORF">D2E25_1194</name>
</gene>
<dbReference type="Proteomes" id="UP000287533">
    <property type="component" value="Unassembled WGS sequence"/>
</dbReference>
<dbReference type="AlphaFoldDB" id="A0A430FKF1"/>
<name>A0A430FKF1_9BIFI</name>
<dbReference type="InterPro" id="IPR003607">
    <property type="entry name" value="HD/PDEase_dom"/>
</dbReference>
<reference evidence="2 3" key="1">
    <citation type="submission" date="2018-09" db="EMBL/GenBank/DDBJ databases">
        <title>Characterization of the phylogenetic diversity of five novel species belonging to the genus Bifidobacterium.</title>
        <authorList>
            <person name="Lugli G.A."/>
            <person name="Duranti S."/>
            <person name="Milani C."/>
        </authorList>
    </citation>
    <scope>NUCLEOTIDE SEQUENCE [LARGE SCALE GENOMIC DNA]</scope>
    <source>
        <strain evidence="2 3">2034B</strain>
    </source>
</reference>
<comment type="caution">
    <text evidence="2">The sequence shown here is derived from an EMBL/GenBank/DDBJ whole genome shotgun (WGS) entry which is preliminary data.</text>
</comment>
<dbReference type="SMART" id="SM00471">
    <property type="entry name" value="HDc"/>
    <property type="match status" value="1"/>
</dbReference>
<proteinExistence type="predicted"/>
<dbReference type="CDD" id="cd00077">
    <property type="entry name" value="HDc"/>
    <property type="match status" value="1"/>
</dbReference>
<sequence>MLTRDQIRALVNKHGHDILNHPHMRIEQCCYQHGAVTTFAHSIRVACLAVWFADRLHLWHRVDLRSLIRAALLHDYFLYDWHDWDDGVHRLHGFTHGRAALINALQDFRLNRIERDSIANHMFPMTPTPPRFIEGYLVTMADKISATRETFSMERFAKPARAELVRSSIQSKDTRA</sequence>
<organism evidence="2 3">
    <name type="scientific">Bifidobacterium goeldii</name>
    <dbReference type="NCBI Taxonomy" id="2306975"/>
    <lineage>
        <taxon>Bacteria</taxon>
        <taxon>Bacillati</taxon>
        <taxon>Actinomycetota</taxon>
        <taxon>Actinomycetes</taxon>
        <taxon>Bifidobacteriales</taxon>
        <taxon>Bifidobacteriaceae</taxon>
        <taxon>Bifidobacterium</taxon>
    </lineage>
</organism>
<dbReference type="InterPro" id="IPR006674">
    <property type="entry name" value="HD_domain"/>
</dbReference>
<accession>A0A430FKF1</accession>
<dbReference type="RefSeq" id="WP_125980855.1">
    <property type="nucleotide sequence ID" value="NZ_QXGL01000003.1"/>
</dbReference>